<gene>
    <name evidence="1" type="ORF">METZ01_LOCUS123289</name>
</gene>
<protein>
    <submittedName>
        <fullName evidence="1">Uncharacterized protein</fullName>
    </submittedName>
</protein>
<organism evidence="1">
    <name type="scientific">marine metagenome</name>
    <dbReference type="NCBI Taxonomy" id="408172"/>
    <lineage>
        <taxon>unclassified sequences</taxon>
        <taxon>metagenomes</taxon>
        <taxon>ecological metagenomes</taxon>
    </lineage>
</organism>
<dbReference type="EMBL" id="UINC01017031">
    <property type="protein sequence ID" value="SVA70435.1"/>
    <property type="molecule type" value="Genomic_DNA"/>
</dbReference>
<name>A0A381Y0G1_9ZZZZ</name>
<sequence>MQLPDLPPSRRGWLSHSDQVGLRTWWGRFLPGLTPSRHLLASGFRRLFPSGCYALPYVTVAGTVSDSHRLPVYSIHLFERVEVAHDVKYTGAHE</sequence>
<reference evidence="1" key="1">
    <citation type="submission" date="2018-05" db="EMBL/GenBank/DDBJ databases">
        <authorList>
            <person name="Lanie J.A."/>
            <person name="Ng W.-L."/>
            <person name="Kazmierczak K.M."/>
            <person name="Andrzejewski T.M."/>
            <person name="Davidsen T.M."/>
            <person name="Wayne K.J."/>
            <person name="Tettelin H."/>
            <person name="Glass J.I."/>
            <person name="Rusch D."/>
            <person name="Podicherti R."/>
            <person name="Tsui H.-C.T."/>
            <person name="Winkler M.E."/>
        </authorList>
    </citation>
    <scope>NUCLEOTIDE SEQUENCE</scope>
</reference>
<proteinExistence type="predicted"/>
<dbReference type="AlphaFoldDB" id="A0A381Y0G1"/>
<evidence type="ECO:0000313" key="1">
    <source>
        <dbReference type="EMBL" id="SVA70435.1"/>
    </source>
</evidence>
<accession>A0A381Y0G1</accession>